<dbReference type="Pfam" id="PF01761">
    <property type="entry name" value="DHQ_synthase"/>
    <property type="match status" value="1"/>
</dbReference>
<evidence type="ECO:0000256" key="17">
    <source>
        <dbReference type="ARBA" id="ARBA00023285"/>
    </source>
</evidence>
<evidence type="ECO:0000256" key="4">
    <source>
        <dbReference type="ARBA" id="ARBA00004496"/>
    </source>
</evidence>
<evidence type="ECO:0000256" key="14">
    <source>
        <dbReference type="ARBA" id="ARBA00023027"/>
    </source>
</evidence>
<feature type="binding site" evidence="18">
    <location>
        <position position="254"/>
    </location>
    <ligand>
        <name>Zn(2+)</name>
        <dbReference type="ChEBI" id="CHEBI:29105"/>
    </ligand>
</feature>
<dbReference type="InterPro" id="IPR016037">
    <property type="entry name" value="DHQ_synth_AroB"/>
</dbReference>
<evidence type="ECO:0000256" key="16">
    <source>
        <dbReference type="ARBA" id="ARBA00023239"/>
    </source>
</evidence>
<dbReference type="SUPFAM" id="SSF56796">
    <property type="entry name" value="Dehydroquinate synthase-like"/>
    <property type="match status" value="1"/>
</dbReference>
<organism evidence="21 22">
    <name type="scientific">Roseospira goensis</name>
    <dbReference type="NCBI Taxonomy" id="391922"/>
    <lineage>
        <taxon>Bacteria</taxon>
        <taxon>Pseudomonadati</taxon>
        <taxon>Pseudomonadota</taxon>
        <taxon>Alphaproteobacteria</taxon>
        <taxon>Rhodospirillales</taxon>
        <taxon>Rhodospirillaceae</taxon>
        <taxon>Roseospira</taxon>
    </lineage>
</organism>
<feature type="domain" description="3-dehydroquinate synthase C-terminal" evidence="20">
    <location>
        <begin position="188"/>
        <end position="335"/>
    </location>
</feature>
<evidence type="ECO:0000256" key="5">
    <source>
        <dbReference type="ARBA" id="ARBA00004661"/>
    </source>
</evidence>
<keyword evidence="10 18" id="KW-0028">Amino-acid biosynthesis</keyword>
<comment type="caution">
    <text evidence="18">Lacks conserved residue(s) required for the propagation of feature annotation.</text>
</comment>
<feature type="binding site" evidence="18">
    <location>
        <position position="191"/>
    </location>
    <ligand>
        <name>Zn(2+)</name>
        <dbReference type="ChEBI" id="CHEBI:29105"/>
    </ligand>
</feature>
<dbReference type="GO" id="GO:0009073">
    <property type="term" value="P:aromatic amino acid family biosynthetic process"/>
    <property type="evidence" value="ECO:0007669"/>
    <property type="project" value="UniProtKB-KW"/>
</dbReference>
<evidence type="ECO:0000256" key="10">
    <source>
        <dbReference type="ARBA" id="ARBA00022605"/>
    </source>
</evidence>
<evidence type="ECO:0000256" key="13">
    <source>
        <dbReference type="ARBA" id="ARBA00022833"/>
    </source>
</evidence>
<dbReference type="GO" id="GO:0046872">
    <property type="term" value="F:metal ion binding"/>
    <property type="evidence" value="ECO:0007669"/>
    <property type="project" value="UniProtKB-KW"/>
</dbReference>
<dbReference type="PIRSF" id="PIRSF001455">
    <property type="entry name" value="DHQ_synth"/>
    <property type="match status" value="1"/>
</dbReference>
<dbReference type="InterPro" id="IPR050071">
    <property type="entry name" value="Dehydroquinate_synthase"/>
</dbReference>
<feature type="domain" description="3-dehydroquinate synthase N-terminal" evidence="19">
    <location>
        <begin position="75"/>
        <end position="186"/>
    </location>
</feature>
<comment type="function">
    <text evidence="3 18">Catalyzes the conversion of 3-deoxy-D-arabino-heptulosonate 7-phosphate (DAHP) to dehydroquinate (DHQ).</text>
</comment>
<comment type="cofactor">
    <cofactor evidence="2 18">
        <name>NAD(+)</name>
        <dbReference type="ChEBI" id="CHEBI:57540"/>
    </cofactor>
</comment>
<name>A0A7W6S325_9PROT</name>
<dbReference type="Proteomes" id="UP000555728">
    <property type="component" value="Unassembled WGS sequence"/>
</dbReference>
<feature type="binding site" evidence="18">
    <location>
        <begin position="112"/>
        <end position="116"/>
    </location>
    <ligand>
        <name>NAD(+)</name>
        <dbReference type="ChEBI" id="CHEBI:57540"/>
    </ligand>
</feature>
<dbReference type="GO" id="GO:0008652">
    <property type="term" value="P:amino acid biosynthetic process"/>
    <property type="evidence" value="ECO:0007669"/>
    <property type="project" value="UniProtKB-KW"/>
</dbReference>
<dbReference type="AlphaFoldDB" id="A0A7W6S325"/>
<evidence type="ECO:0000256" key="1">
    <source>
        <dbReference type="ARBA" id="ARBA00001393"/>
    </source>
</evidence>
<keyword evidence="16 18" id="KW-0456">Lyase</keyword>
<comment type="cofactor">
    <cofactor evidence="18">
        <name>Co(2+)</name>
        <dbReference type="ChEBI" id="CHEBI:48828"/>
    </cofactor>
    <cofactor evidence="18">
        <name>Zn(2+)</name>
        <dbReference type="ChEBI" id="CHEBI:29105"/>
    </cofactor>
    <text evidence="18">Binds 1 divalent metal cation per subunit. Can use either Co(2+) or Zn(2+).</text>
</comment>
<keyword evidence="22" id="KW-1185">Reference proteome</keyword>
<evidence type="ECO:0000256" key="18">
    <source>
        <dbReference type="HAMAP-Rule" id="MF_00110"/>
    </source>
</evidence>
<dbReference type="GO" id="GO:0005737">
    <property type="term" value="C:cytoplasm"/>
    <property type="evidence" value="ECO:0007669"/>
    <property type="project" value="UniProtKB-SubCell"/>
</dbReference>
<evidence type="ECO:0000256" key="15">
    <source>
        <dbReference type="ARBA" id="ARBA00023141"/>
    </source>
</evidence>
<protein>
    <recommendedName>
        <fullName evidence="8 18">3-dehydroquinate synthase</fullName>
        <shortName evidence="18">DHQS</shortName>
        <ecNumber evidence="7 18">4.2.3.4</ecNumber>
    </recommendedName>
</protein>
<dbReference type="Gene3D" id="1.20.1090.10">
    <property type="entry name" value="Dehydroquinate synthase-like - alpha domain"/>
    <property type="match status" value="1"/>
</dbReference>
<dbReference type="FunFam" id="3.40.50.1970:FF:000001">
    <property type="entry name" value="3-dehydroquinate synthase"/>
    <property type="match status" value="1"/>
</dbReference>
<dbReference type="RefSeq" id="WP_184436853.1">
    <property type="nucleotide sequence ID" value="NZ_JACIGI010000032.1"/>
</dbReference>
<dbReference type="InterPro" id="IPR030960">
    <property type="entry name" value="DHQS/DOIS_N"/>
</dbReference>
<dbReference type="HAMAP" id="MF_00110">
    <property type="entry name" value="DHQ_synthase"/>
    <property type="match status" value="1"/>
</dbReference>
<comment type="subcellular location">
    <subcellularLocation>
        <location evidence="4 18">Cytoplasm</location>
    </subcellularLocation>
</comment>
<comment type="catalytic activity">
    <reaction evidence="1 18">
        <text>7-phospho-2-dehydro-3-deoxy-D-arabino-heptonate = 3-dehydroquinate + phosphate</text>
        <dbReference type="Rhea" id="RHEA:21968"/>
        <dbReference type="ChEBI" id="CHEBI:32364"/>
        <dbReference type="ChEBI" id="CHEBI:43474"/>
        <dbReference type="ChEBI" id="CHEBI:58394"/>
        <dbReference type="EC" id="4.2.3.4"/>
    </reaction>
</comment>
<dbReference type="NCBIfam" id="TIGR01357">
    <property type="entry name" value="aroB"/>
    <property type="match status" value="1"/>
</dbReference>
<keyword evidence="17 18" id="KW-0170">Cobalt</keyword>
<comment type="caution">
    <text evidence="21">The sequence shown here is derived from an EMBL/GenBank/DDBJ whole genome shotgun (WGS) entry which is preliminary data.</text>
</comment>
<feature type="binding site" evidence="18">
    <location>
        <position position="272"/>
    </location>
    <ligand>
        <name>Zn(2+)</name>
        <dbReference type="ChEBI" id="CHEBI:29105"/>
    </ligand>
</feature>
<dbReference type="Pfam" id="PF24621">
    <property type="entry name" value="DHQS_C"/>
    <property type="match status" value="1"/>
</dbReference>
<dbReference type="EC" id="4.2.3.4" evidence="7 18"/>
<evidence type="ECO:0000259" key="20">
    <source>
        <dbReference type="Pfam" id="PF24621"/>
    </source>
</evidence>
<feature type="binding site" evidence="18">
    <location>
        <position position="158"/>
    </location>
    <ligand>
        <name>NAD(+)</name>
        <dbReference type="ChEBI" id="CHEBI:57540"/>
    </ligand>
</feature>
<gene>
    <name evidence="18" type="primary">aroB</name>
    <name evidence="21" type="ORF">GGD88_003020</name>
</gene>
<dbReference type="InterPro" id="IPR056179">
    <property type="entry name" value="DHQS_C"/>
</dbReference>
<dbReference type="EMBL" id="JACIGI010000032">
    <property type="protein sequence ID" value="MBB4287274.1"/>
    <property type="molecule type" value="Genomic_DNA"/>
</dbReference>
<evidence type="ECO:0000256" key="9">
    <source>
        <dbReference type="ARBA" id="ARBA00022490"/>
    </source>
</evidence>
<keyword evidence="13 18" id="KW-0862">Zinc</keyword>
<keyword evidence="9 18" id="KW-0963">Cytoplasm</keyword>
<keyword evidence="11 18" id="KW-0479">Metal-binding</keyword>
<dbReference type="PANTHER" id="PTHR43622:SF7">
    <property type="entry name" value="3-DEHYDROQUINATE SYNTHASE, CHLOROPLASTIC"/>
    <property type="match status" value="1"/>
</dbReference>
<evidence type="ECO:0000256" key="12">
    <source>
        <dbReference type="ARBA" id="ARBA00022741"/>
    </source>
</evidence>
<comment type="pathway">
    <text evidence="5 18">Metabolic intermediate biosynthesis; chorismate biosynthesis; chorismate from D-erythrose 4-phosphate and phosphoenolpyruvate: step 2/7.</text>
</comment>
<dbReference type="GO" id="GO:0003856">
    <property type="term" value="F:3-dehydroquinate synthase activity"/>
    <property type="evidence" value="ECO:0007669"/>
    <property type="project" value="UniProtKB-UniRule"/>
</dbReference>
<accession>A0A7W6S325</accession>
<evidence type="ECO:0000259" key="19">
    <source>
        <dbReference type="Pfam" id="PF01761"/>
    </source>
</evidence>
<evidence type="ECO:0000256" key="6">
    <source>
        <dbReference type="ARBA" id="ARBA00005412"/>
    </source>
</evidence>
<evidence type="ECO:0000256" key="8">
    <source>
        <dbReference type="ARBA" id="ARBA00017684"/>
    </source>
</evidence>
<evidence type="ECO:0000256" key="3">
    <source>
        <dbReference type="ARBA" id="ARBA00003485"/>
    </source>
</evidence>
<comment type="similarity">
    <text evidence="6 18">Belongs to the sugar phosphate cyclases superfamily. Dehydroquinate synthase family.</text>
</comment>
<dbReference type="InterPro" id="IPR030963">
    <property type="entry name" value="DHQ_synth_fam"/>
</dbReference>
<keyword evidence="12 18" id="KW-0547">Nucleotide-binding</keyword>
<evidence type="ECO:0000313" key="22">
    <source>
        <dbReference type="Proteomes" id="UP000555728"/>
    </source>
</evidence>
<dbReference type="UniPathway" id="UPA00053">
    <property type="reaction ID" value="UER00085"/>
</dbReference>
<reference evidence="21 22" key="1">
    <citation type="submission" date="2020-08" db="EMBL/GenBank/DDBJ databases">
        <title>Genome sequencing of Purple Non-Sulfur Bacteria from various extreme environments.</title>
        <authorList>
            <person name="Mayer M."/>
        </authorList>
    </citation>
    <scope>NUCLEOTIDE SEQUENCE [LARGE SCALE GENOMIC DNA]</scope>
    <source>
        <strain evidence="21 22">JA135</strain>
    </source>
</reference>
<dbReference type="GO" id="GO:0000166">
    <property type="term" value="F:nucleotide binding"/>
    <property type="evidence" value="ECO:0007669"/>
    <property type="project" value="UniProtKB-KW"/>
</dbReference>
<evidence type="ECO:0000256" key="11">
    <source>
        <dbReference type="ARBA" id="ARBA00022723"/>
    </source>
</evidence>
<keyword evidence="14 18" id="KW-0520">NAD</keyword>
<evidence type="ECO:0000256" key="2">
    <source>
        <dbReference type="ARBA" id="ARBA00001911"/>
    </source>
</evidence>
<proteinExistence type="inferred from homology"/>
<sequence length="371" mass="38905">MSTPAAVTVPVALGERRYDIHIGPGLLDRAGDLLRAAVPGARRAIVVSDETVAALYLERVRTALTSAGVETGAHIVPAGEASKSLSRLEDLLEALLGFGLERGTPVIALGGGVVGDLAGFAAAVALRGVPFVQIPTTLLAQVDSSVGGKTAVNSRHGKNLIGAFHQPRLVLADTDTLDTLPRRELRAGYAETAKYGLIGDAAFWDWLEAHGTALLDGDAALRTEAIATSCRAKAAVVAADEREAGQRALLNLGHTFGHALEAETGYGDALLHGEAVAIGMVMAFDLSHRLGLCPGQDAERVRRHLAAVGLPVRPDPARTWDVERLLGHMARDKKVKDGRITFVLARGIGRAHLQDDVPADAVRSTLAASLT</sequence>
<dbReference type="GO" id="GO:0009423">
    <property type="term" value="P:chorismate biosynthetic process"/>
    <property type="evidence" value="ECO:0007669"/>
    <property type="project" value="UniProtKB-UniRule"/>
</dbReference>
<dbReference type="PANTHER" id="PTHR43622">
    <property type="entry name" value="3-DEHYDROQUINATE SYNTHASE"/>
    <property type="match status" value="1"/>
</dbReference>
<evidence type="ECO:0000313" key="21">
    <source>
        <dbReference type="EMBL" id="MBB4287274.1"/>
    </source>
</evidence>
<feature type="binding site" evidence="18">
    <location>
        <begin position="176"/>
        <end position="179"/>
    </location>
    <ligand>
        <name>NAD(+)</name>
        <dbReference type="ChEBI" id="CHEBI:57540"/>
    </ligand>
</feature>
<dbReference type="Gene3D" id="3.40.50.1970">
    <property type="match status" value="1"/>
</dbReference>
<feature type="binding site" evidence="18">
    <location>
        <position position="149"/>
    </location>
    <ligand>
        <name>NAD(+)</name>
        <dbReference type="ChEBI" id="CHEBI:57540"/>
    </ligand>
</feature>
<dbReference type="CDD" id="cd08195">
    <property type="entry name" value="DHQS"/>
    <property type="match status" value="1"/>
</dbReference>
<keyword evidence="15 18" id="KW-0057">Aromatic amino acid biosynthesis</keyword>
<evidence type="ECO:0000256" key="7">
    <source>
        <dbReference type="ARBA" id="ARBA00013031"/>
    </source>
</evidence>
<feature type="binding site" evidence="18">
    <location>
        <begin position="136"/>
        <end position="137"/>
    </location>
    <ligand>
        <name>NAD(+)</name>
        <dbReference type="ChEBI" id="CHEBI:57540"/>
    </ligand>
</feature>